<dbReference type="Gene3D" id="3.20.20.80">
    <property type="entry name" value="Glycosidases"/>
    <property type="match status" value="1"/>
</dbReference>
<evidence type="ECO:0000256" key="4">
    <source>
        <dbReference type="ARBA" id="ARBA00020295"/>
    </source>
</evidence>
<dbReference type="eggNOG" id="COG1640">
    <property type="taxonomic scope" value="Bacteria"/>
</dbReference>
<dbReference type="InterPro" id="IPR003385">
    <property type="entry name" value="Glyco_hydro_77"/>
</dbReference>
<evidence type="ECO:0000256" key="11">
    <source>
        <dbReference type="SAM" id="MobiDB-lite"/>
    </source>
</evidence>
<feature type="compositionally biased region" description="Low complexity" evidence="11">
    <location>
        <begin position="715"/>
        <end position="727"/>
    </location>
</feature>
<dbReference type="CAZy" id="GH77">
    <property type="family name" value="Glycoside Hydrolase Family 77"/>
</dbReference>
<keyword evidence="5 10" id="KW-0328">Glycosyltransferase</keyword>
<keyword evidence="7 10" id="KW-0119">Carbohydrate metabolism</keyword>
<dbReference type="STRING" id="326297.Sama_2454"/>
<dbReference type="KEGG" id="saz:Sama_2454"/>
<evidence type="ECO:0000256" key="7">
    <source>
        <dbReference type="ARBA" id="ARBA00023277"/>
    </source>
</evidence>
<evidence type="ECO:0000313" key="13">
    <source>
        <dbReference type="Proteomes" id="UP000009175"/>
    </source>
</evidence>
<dbReference type="Proteomes" id="UP000009175">
    <property type="component" value="Chromosome"/>
</dbReference>
<dbReference type="EMBL" id="CP000507">
    <property type="protein sequence ID" value="ABM00659.1"/>
    <property type="molecule type" value="Genomic_DNA"/>
</dbReference>
<dbReference type="GO" id="GO:0004134">
    <property type="term" value="F:4-alpha-glucanotransferase activity"/>
    <property type="evidence" value="ECO:0007669"/>
    <property type="project" value="UniProtKB-EC"/>
</dbReference>
<comment type="catalytic activity">
    <reaction evidence="1 10">
        <text>Transfers a segment of a (1-&gt;4)-alpha-D-glucan to a new position in an acceptor, which may be glucose or a (1-&gt;4)-alpha-D-glucan.</text>
        <dbReference type="EC" id="2.4.1.25"/>
    </reaction>
</comment>
<evidence type="ECO:0000313" key="12">
    <source>
        <dbReference type="EMBL" id="ABM00659.1"/>
    </source>
</evidence>
<evidence type="ECO:0000256" key="9">
    <source>
        <dbReference type="ARBA" id="ARBA00031501"/>
    </source>
</evidence>
<dbReference type="NCBIfam" id="TIGR00217">
    <property type="entry name" value="malQ"/>
    <property type="match status" value="1"/>
</dbReference>
<evidence type="ECO:0000256" key="6">
    <source>
        <dbReference type="ARBA" id="ARBA00022679"/>
    </source>
</evidence>
<evidence type="ECO:0000256" key="10">
    <source>
        <dbReference type="RuleBase" id="RU361207"/>
    </source>
</evidence>
<dbReference type="Pfam" id="PF02446">
    <property type="entry name" value="Glyco_hydro_77"/>
    <property type="match status" value="1"/>
</dbReference>
<evidence type="ECO:0000256" key="8">
    <source>
        <dbReference type="ARBA" id="ARBA00031423"/>
    </source>
</evidence>
<comment type="similarity">
    <text evidence="2 10">Belongs to the disproportionating enzyme family.</text>
</comment>
<keyword evidence="13" id="KW-1185">Reference proteome</keyword>
<sequence length="743" mass="82493">MGLEKLFYLQGVGDRFIDCDGREQAIPESARLAMLKSLMGLEQSPDGAEIAARVDTLDSLPWTKLLLPLQWCFETRPSVECQLPENLKQDMELTLISEQGERVTLTLLARDAETTGDYQRPDGRYLRCRYSLPTLAMGEFQLQLSHPVLGQGKGALLIIPEQAYGGPPGLGKRPWGLGISLFTLRSQRQWGIGDLADLQTLIELSSEVGCDFITLTPLHAPDIANPGLASPYSPWDRRFLNPLYIAIDLVTEYSQLAQEFNGGDWRRERLILNQASQIDYPKLALLKYRALAKLFAAFGKLDEFSGRRVRFERFVAEGGTALKDFCRDVSQRALSLEGEWHRDPALAEALQRDEFHAWLQFVADEQLSLCQLRCRQVGMSLGLVRDLAVGALAIGSEVSRSGVFCLNADIGAPPDPFARQGQNWGMPPMDPVALKDSALSHLKSLYRSNMQSCGALRIDHVMALTRLWCWPEGDDNGCYLYYPQELMLAVLCLESHKNRCLLIGEDLGTVPPLLKGLLRERGILGNDVFYFCRDGSGFSAPREHRAGAMLQLGNQDVPPFMAWWRGIDLGLLNQLGLLPSVEEAHLSRVAQCRGLLESLVEAGWLRREALTWQPCDALLPAPAGNISAGTTSAGNATDSIRQGTAVFDALLNWLPGSRAKLFSVSLWDLALESQPINIPGTSFEYPNWRARMSQSLESLWQSREFRARLEAIRAGRSQPQGGRPGPSVIGEAMASADDRERQN</sequence>
<feature type="region of interest" description="Disordered" evidence="11">
    <location>
        <begin position="713"/>
        <end position="743"/>
    </location>
</feature>
<dbReference type="OrthoDB" id="9763489at2"/>
<dbReference type="RefSeq" id="WP_011760565.1">
    <property type="nucleotide sequence ID" value="NC_008700.1"/>
</dbReference>
<keyword evidence="6 10" id="KW-0808">Transferase</keyword>
<dbReference type="SUPFAM" id="SSF51445">
    <property type="entry name" value="(Trans)glycosidases"/>
    <property type="match status" value="1"/>
</dbReference>
<evidence type="ECO:0000256" key="5">
    <source>
        <dbReference type="ARBA" id="ARBA00022676"/>
    </source>
</evidence>
<reference evidence="12 13" key="1">
    <citation type="submission" date="2006-12" db="EMBL/GenBank/DDBJ databases">
        <title>Complete sequence of Shewanella amazonensis SB2B.</title>
        <authorList>
            <consortium name="US DOE Joint Genome Institute"/>
            <person name="Copeland A."/>
            <person name="Lucas S."/>
            <person name="Lapidus A."/>
            <person name="Barry K."/>
            <person name="Detter J.C."/>
            <person name="Glavina del Rio T."/>
            <person name="Hammon N."/>
            <person name="Israni S."/>
            <person name="Dalin E."/>
            <person name="Tice H."/>
            <person name="Pitluck S."/>
            <person name="Munk A.C."/>
            <person name="Brettin T."/>
            <person name="Bruce D."/>
            <person name="Han C."/>
            <person name="Tapia R."/>
            <person name="Gilna P."/>
            <person name="Schmutz J."/>
            <person name="Larimer F."/>
            <person name="Land M."/>
            <person name="Hauser L."/>
            <person name="Kyrpides N."/>
            <person name="Mikhailova N."/>
            <person name="Fredrickson J."/>
            <person name="Richardson P."/>
        </authorList>
    </citation>
    <scope>NUCLEOTIDE SEQUENCE [LARGE SCALE GENOMIC DNA]</scope>
    <source>
        <strain evidence="13">ATCC BAA-1098 / SB2B</strain>
    </source>
</reference>
<dbReference type="GO" id="GO:0005975">
    <property type="term" value="P:carbohydrate metabolic process"/>
    <property type="evidence" value="ECO:0007669"/>
    <property type="project" value="InterPro"/>
</dbReference>
<evidence type="ECO:0000256" key="1">
    <source>
        <dbReference type="ARBA" id="ARBA00000439"/>
    </source>
</evidence>
<gene>
    <name evidence="12" type="ordered locus">Sama_2454</name>
</gene>
<proteinExistence type="inferred from homology"/>
<dbReference type="PANTHER" id="PTHR32438">
    <property type="entry name" value="4-ALPHA-GLUCANOTRANSFERASE DPE1, CHLOROPLASTIC/AMYLOPLASTIC"/>
    <property type="match status" value="1"/>
</dbReference>
<dbReference type="EC" id="2.4.1.25" evidence="3 10"/>
<accession>A1S8F2</accession>
<dbReference type="HOGENOM" id="CLU_022072_1_1_6"/>
<organism evidence="12 13">
    <name type="scientific">Shewanella amazonensis (strain ATCC BAA-1098 / SB2B)</name>
    <dbReference type="NCBI Taxonomy" id="326297"/>
    <lineage>
        <taxon>Bacteria</taxon>
        <taxon>Pseudomonadati</taxon>
        <taxon>Pseudomonadota</taxon>
        <taxon>Gammaproteobacteria</taxon>
        <taxon>Alteromonadales</taxon>
        <taxon>Shewanellaceae</taxon>
        <taxon>Shewanella</taxon>
    </lineage>
</organism>
<name>A1S8F2_SHEAM</name>
<evidence type="ECO:0000256" key="3">
    <source>
        <dbReference type="ARBA" id="ARBA00012560"/>
    </source>
</evidence>
<dbReference type="InterPro" id="IPR017853">
    <property type="entry name" value="GH"/>
</dbReference>
<protein>
    <recommendedName>
        <fullName evidence="4 10">4-alpha-glucanotransferase</fullName>
        <ecNumber evidence="3 10">2.4.1.25</ecNumber>
    </recommendedName>
    <alternativeName>
        <fullName evidence="8 10">Amylomaltase</fullName>
    </alternativeName>
    <alternativeName>
        <fullName evidence="9 10">Disproportionating enzyme</fullName>
    </alternativeName>
</protein>
<dbReference type="PANTHER" id="PTHR32438:SF5">
    <property type="entry name" value="4-ALPHA-GLUCANOTRANSFERASE DPE1, CHLOROPLASTIC_AMYLOPLASTIC"/>
    <property type="match status" value="1"/>
</dbReference>
<dbReference type="AlphaFoldDB" id="A1S8F2"/>
<evidence type="ECO:0000256" key="2">
    <source>
        <dbReference type="ARBA" id="ARBA00005684"/>
    </source>
</evidence>